<dbReference type="EMBL" id="JAZGUE010000003">
    <property type="protein sequence ID" value="KAL2269209.1"/>
    <property type="molecule type" value="Genomic_DNA"/>
</dbReference>
<organism evidence="3 4">
    <name type="scientific">Remersonia thermophila</name>
    <dbReference type="NCBI Taxonomy" id="72144"/>
    <lineage>
        <taxon>Eukaryota</taxon>
        <taxon>Fungi</taxon>
        <taxon>Dikarya</taxon>
        <taxon>Ascomycota</taxon>
        <taxon>Pezizomycotina</taxon>
        <taxon>Sordariomycetes</taxon>
        <taxon>Sordariomycetidae</taxon>
        <taxon>Sordariales</taxon>
        <taxon>Sordariales incertae sedis</taxon>
        <taxon>Remersonia</taxon>
    </lineage>
</organism>
<dbReference type="SUPFAM" id="SSF51197">
    <property type="entry name" value="Clavaminate synthase-like"/>
    <property type="match status" value="1"/>
</dbReference>
<dbReference type="InterPro" id="IPR027450">
    <property type="entry name" value="AlkB-like"/>
</dbReference>
<name>A0ABR4DGN8_9PEZI</name>
<dbReference type="InterPro" id="IPR005123">
    <property type="entry name" value="Oxoglu/Fe-dep_dioxygenase_dom"/>
</dbReference>
<dbReference type="Gene3D" id="2.60.120.590">
    <property type="entry name" value="Alpha-ketoglutarate-dependent dioxygenase AlkB-like"/>
    <property type="match status" value="2"/>
</dbReference>
<gene>
    <name evidence="3" type="ORF">VTJ83DRAFT_4055</name>
</gene>
<dbReference type="Proteomes" id="UP001600064">
    <property type="component" value="Unassembled WGS sequence"/>
</dbReference>
<dbReference type="PANTHER" id="PTHR12463">
    <property type="entry name" value="OXYGENASE-RELATED"/>
    <property type="match status" value="1"/>
</dbReference>
<evidence type="ECO:0000259" key="2">
    <source>
        <dbReference type="PROSITE" id="PS51471"/>
    </source>
</evidence>
<dbReference type="InterPro" id="IPR032857">
    <property type="entry name" value="ALKBH4"/>
</dbReference>
<dbReference type="GeneID" id="98125146"/>
<feature type="region of interest" description="Disordered" evidence="1">
    <location>
        <begin position="327"/>
        <end position="357"/>
    </location>
</feature>
<dbReference type="RefSeq" id="XP_070867933.1">
    <property type="nucleotide sequence ID" value="XM_071010502.1"/>
</dbReference>
<dbReference type="PROSITE" id="PS51471">
    <property type="entry name" value="FE2OG_OXY"/>
    <property type="match status" value="1"/>
</dbReference>
<comment type="caution">
    <text evidence="3">The sequence shown here is derived from an EMBL/GenBank/DDBJ whole genome shotgun (WGS) entry which is preliminary data.</text>
</comment>
<dbReference type="InterPro" id="IPR037151">
    <property type="entry name" value="AlkB-like_sf"/>
</dbReference>
<accession>A0ABR4DGN8</accession>
<dbReference type="PANTHER" id="PTHR12463:SF1">
    <property type="entry name" value="2-OXOGLUTARATE AND FE-DEPENDENT OXYGENASE FAMILY PROTEIN"/>
    <property type="match status" value="1"/>
</dbReference>
<evidence type="ECO:0000256" key="1">
    <source>
        <dbReference type="SAM" id="MobiDB-lite"/>
    </source>
</evidence>
<sequence length="357" mass="38854">MALRPPPPPTIDPANPRVWRWEDIGLTLIHDFITEAEEAALIAGFHAHEHKSPKPQPLAHSKKRISQHFGYSFDYTTFSAAPDRYTPIPDCIASLLPRLPQVLPEKPFRLPDQLTVQYYPPGSGIPPHVDTHSAFGEALYSLSYGSAVPMQFRPAGPNDARKMRLPKRSLTASTAAGSPEPSSSASASASASSSSSSGTPKPEEEEDLPTWDLMLPPRSLLVMTGPSRYGYVHGIRARKTDLVPVRMLEPYRRLGVSGLGPVAEEGSGAGKDGLSKTELAEDSDEAVVTVPRRGRYSLTMRTVEFDTIGRCECAYPGMCDARIRQEQLEEQRGKAPMNGQCEPPTPSDAPATKPAMT</sequence>
<keyword evidence="4" id="KW-1185">Reference proteome</keyword>
<feature type="compositionally biased region" description="Low complexity" evidence="1">
    <location>
        <begin position="171"/>
        <end position="200"/>
    </location>
</feature>
<evidence type="ECO:0000313" key="4">
    <source>
        <dbReference type="Proteomes" id="UP001600064"/>
    </source>
</evidence>
<reference evidence="3 4" key="1">
    <citation type="journal article" date="2024" name="Commun. Biol.">
        <title>Comparative genomic analysis of thermophilic fungi reveals convergent evolutionary adaptations and gene losses.</title>
        <authorList>
            <person name="Steindorff A.S."/>
            <person name="Aguilar-Pontes M.V."/>
            <person name="Robinson A.J."/>
            <person name="Andreopoulos B."/>
            <person name="LaButti K."/>
            <person name="Kuo A."/>
            <person name="Mondo S."/>
            <person name="Riley R."/>
            <person name="Otillar R."/>
            <person name="Haridas S."/>
            <person name="Lipzen A."/>
            <person name="Grimwood J."/>
            <person name="Schmutz J."/>
            <person name="Clum A."/>
            <person name="Reid I.D."/>
            <person name="Moisan M.C."/>
            <person name="Butler G."/>
            <person name="Nguyen T.T.M."/>
            <person name="Dewar K."/>
            <person name="Conant G."/>
            <person name="Drula E."/>
            <person name="Henrissat B."/>
            <person name="Hansel C."/>
            <person name="Singer S."/>
            <person name="Hutchinson M.I."/>
            <person name="de Vries R.P."/>
            <person name="Natvig D.O."/>
            <person name="Powell A.J."/>
            <person name="Tsang A."/>
            <person name="Grigoriev I.V."/>
        </authorList>
    </citation>
    <scope>NUCLEOTIDE SEQUENCE [LARGE SCALE GENOMIC DNA]</scope>
    <source>
        <strain evidence="3 4">ATCC 22073</strain>
    </source>
</reference>
<dbReference type="Pfam" id="PF13532">
    <property type="entry name" value="2OG-FeII_Oxy_2"/>
    <property type="match status" value="1"/>
</dbReference>
<feature type="region of interest" description="Disordered" evidence="1">
    <location>
        <begin position="168"/>
        <end position="211"/>
    </location>
</feature>
<proteinExistence type="predicted"/>
<evidence type="ECO:0000313" key="3">
    <source>
        <dbReference type="EMBL" id="KAL2269209.1"/>
    </source>
</evidence>
<feature type="domain" description="Fe2OG dioxygenase" evidence="2">
    <location>
        <begin position="110"/>
        <end position="304"/>
    </location>
</feature>
<protein>
    <recommendedName>
        <fullName evidence="2">Fe2OG dioxygenase domain-containing protein</fullName>
    </recommendedName>
</protein>